<dbReference type="EMBL" id="JAVDQD010000001">
    <property type="protein sequence ID" value="MDR6237257.1"/>
    <property type="molecule type" value="Genomic_DNA"/>
</dbReference>
<gene>
    <name evidence="4" type="ORF">HNQ88_000233</name>
</gene>
<dbReference type="InterPro" id="IPR017804">
    <property type="entry name" value="MeTrfase_EgtD-like"/>
</dbReference>
<sequence length="329" mass="38064">MNQLNESLVETQIDLQNAQEIKNGLSEIPKHISSKFFYDEVGDEIFKEIMRCEHYYPTKAEEEILILYSQQLAKQIDKTKKLQIIELGAGDGSKIIHLLKAFKEANIDFIYQPIDISQNILDELEKNVSSEIKDIEIKAICSDYFDYLAQEQGSDEQKLLLFLGGNIGNMFPIEAAEFLEKINSLLSPKDLFLVGLDLKKNPRIIQNAYNDPDGITKRFNLNLLERMNREFGADFNIQSFSHYPFYDPISGSMKSYLISEEKQIVTFKHLNWQFALEKDECIFTEVSQKYSFDDIEELASKSGFKIINNFIDSEGYFTDSLWQKNSSKQ</sequence>
<proteinExistence type="predicted"/>
<organism evidence="4 5">
    <name type="scientific">Aureibacter tunicatorum</name>
    <dbReference type="NCBI Taxonomy" id="866807"/>
    <lineage>
        <taxon>Bacteria</taxon>
        <taxon>Pseudomonadati</taxon>
        <taxon>Bacteroidota</taxon>
        <taxon>Cytophagia</taxon>
        <taxon>Cytophagales</taxon>
        <taxon>Persicobacteraceae</taxon>
        <taxon>Aureibacter</taxon>
    </lineage>
</organism>
<dbReference type="AlphaFoldDB" id="A0AAE3XI68"/>
<keyword evidence="1" id="KW-0489">Methyltransferase</keyword>
<dbReference type="GO" id="GO:0032259">
    <property type="term" value="P:methylation"/>
    <property type="evidence" value="ECO:0007669"/>
    <property type="project" value="UniProtKB-KW"/>
</dbReference>
<dbReference type="PANTHER" id="PTHR43397:SF1">
    <property type="entry name" value="ERGOTHIONEINE BIOSYNTHESIS PROTEIN 1"/>
    <property type="match status" value="1"/>
</dbReference>
<evidence type="ECO:0000259" key="3">
    <source>
        <dbReference type="Pfam" id="PF10017"/>
    </source>
</evidence>
<reference evidence="4" key="1">
    <citation type="submission" date="2023-07" db="EMBL/GenBank/DDBJ databases">
        <title>Genomic Encyclopedia of Type Strains, Phase IV (KMG-IV): sequencing the most valuable type-strain genomes for metagenomic binning, comparative biology and taxonomic classification.</title>
        <authorList>
            <person name="Goeker M."/>
        </authorList>
    </citation>
    <scope>NUCLEOTIDE SEQUENCE</scope>
    <source>
        <strain evidence="4">DSM 26174</strain>
    </source>
</reference>
<dbReference type="Pfam" id="PF10017">
    <property type="entry name" value="Methyltransf_33"/>
    <property type="match status" value="1"/>
</dbReference>
<dbReference type="Proteomes" id="UP001185092">
    <property type="component" value="Unassembled WGS sequence"/>
</dbReference>
<feature type="domain" description="Histidine-specific methyltransferase SAM-dependent" evidence="3">
    <location>
        <begin position="18"/>
        <end position="323"/>
    </location>
</feature>
<dbReference type="InterPro" id="IPR029063">
    <property type="entry name" value="SAM-dependent_MTases_sf"/>
</dbReference>
<dbReference type="Gene3D" id="3.40.50.150">
    <property type="entry name" value="Vaccinia Virus protein VP39"/>
    <property type="match status" value="1"/>
</dbReference>
<evidence type="ECO:0000256" key="2">
    <source>
        <dbReference type="ARBA" id="ARBA00022679"/>
    </source>
</evidence>
<comment type="caution">
    <text evidence="4">The sequence shown here is derived from an EMBL/GenBank/DDBJ whole genome shotgun (WGS) entry which is preliminary data.</text>
</comment>
<dbReference type="RefSeq" id="WP_309936705.1">
    <property type="nucleotide sequence ID" value="NZ_AP025305.1"/>
</dbReference>
<name>A0AAE3XI68_9BACT</name>
<dbReference type="PANTHER" id="PTHR43397">
    <property type="entry name" value="ERGOTHIONEINE BIOSYNTHESIS PROTEIN 1"/>
    <property type="match status" value="1"/>
</dbReference>
<dbReference type="InterPro" id="IPR019257">
    <property type="entry name" value="MeTrfase_dom"/>
</dbReference>
<evidence type="ECO:0000313" key="4">
    <source>
        <dbReference type="EMBL" id="MDR6237257.1"/>
    </source>
</evidence>
<keyword evidence="5" id="KW-1185">Reference proteome</keyword>
<evidence type="ECO:0000256" key="1">
    <source>
        <dbReference type="ARBA" id="ARBA00022603"/>
    </source>
</evidence>
<dbReference type="SUPFAM" id="SSF53335">
    <property type="entry name" value="S-adenosyl-L-methionine-dependent methyltransferases"/>
    <property type="match status" value="1"/>
</dbReference>
<keyword evidence="2" id="KW-0808">Transferase</keyword>
<dbReference type="PIRSF" id="PIRSF018005">
    <property type="entry name" value="UCP018005"/>
    <property type="match status" value="1"/>
</dbReference>
<dbReference type="InterPro" id="IPR051128">
    <property type="entry name" value="EgtD_Methyltrsf_superfamily"/>
</dbReference>
<dbReference type="GO" id="GO:0008168">
    <property type="term" value="F:methyltransferase activity"/>
    <property type="evidence" value="ECO:0007669"/>
    <property type="project" value="UniProtKB-KW"/>
</dbReference>
<evidence type="ECO:0000313" key="5">
    <source>
        <dbReference type="Proteomes" id="UP001185092"/>
    </source>
</evidence>
<protein>
    <submittedName>
        <fullName evidence="4">Dimethylhistidine N-methyltransferase</fullName>
    </submittedName>
</protein>
<accession>A0AAE3XI68</accession>